<dbReference type="InterPro" id="IPR029063">
    <property type="entry name" value="SAM-dependent_MTases_sf"/>
</dbReference>
<evidence type="ECO:0000313" key="5">
    <source>
        <dbReference type="Proteomes" id="UP000221024"/>
    </source>
</evidence>
<dbReference type="PIRSF" id="PIRSF004553">
    <property type="entry name" value="CHP00095"/>
    <property type="match status" value="1"/>
</dbReference>
<organism evidence="4 5">
    <name type="scientific">Longimonas halophila</name>
    <dbReference type="NCBI Taxonomy" id="1469170"/>
    <lineage>
        <taxon>Bacteria</taxon>
        <taxon>Pseudomonadati</taxon>
        <taxon>Rhodothermota</taxon>
        <taxon>Rhodothermia</taxon>
        <taxon>Rhodothermales</taxon>
        <taxon>Salisaetaceae</taxon>
        <taxon>Longimonas</taxon>
    </lineage>
</organism>
<keyword evidence="5" id="KW-1185">Reference proteome</keyword>
<dbReference type="OrthoDB" id="9803017at2"/>
<proteinExistence type="predicted"/>
<feature type="region of interest" description="Disordered" evidence="3">
    <location>
        <begin position="178"/>
        <end position="202"/>
    </location>
</feature>
<dbReference type="Pfam" id="PF03602">
    <property type="entry name" value="Cons_hypoth95"/>
    <property type="match status" value="1"/>
</dbReference>
<dbReference type="GO" id="GO:0008168">
    <property type="term" value="F:methyltransferase activity"/>
    <property type="evidence" value="ECO:0007669"/>
    <property type="project" value="UniProtKB-KW"/>
</dbReference>
<feature type="compositionally biased region" description="Low complexity" evidence="3">
    <location>
        <begin position="189"/>
        <end position="202"/>
    </location>
</feature>
<dbReference type="GO" id="GO:0031167">
    <property type="term" value="P:rRNA methylation"/>
    <property type="evidence" value="ECO:0007669"/>
    <property type="project" value="InterPro"/>
</dbReference>
<dbReference type="AlphaFoldDB" id="A0A2H3NUQ4"/>
<dbReference type="SUPFAM" id="SSF53335">
    <property type="entry name" value="S-adenosyl-L-methionine-dependent methyltransferases"/>
    <property type="match status" value="1"/>
</dbReference>
<sequence>MRIIAGQFRGHTIDAPDGHRTRPSTARTRESLFSLIDSRIYLQGAEVIDLFAGTGALGLEAISRGAALVTFVESDGHVLNCARQNAERLGVSDQCLFVQGDAVTYLDRYTGPDVDLIMADPPYKLEAMREMPDLAVPHLNTDGVFTLEHSSHHFFDDHPHRTMHRAYGRTIVTVFRPPLPPADTDAVDAEAASADPESAADA</sequence>
<accession>A0A2H3NUQ4</accession>
<dbReference type="Gene3D" id="3.40.50.150">
    <property type="entry name" value="Vaccinia Virus protein VP39"/>
    <property type="match status" value="1"/>
</dbReference>
<dbReference type="PANTHER" id="PTHR43542">
    <property type="entry name" value="METHYLTRANSFERASE"/>
    <property type="match status" value="1"/>
</dbReference>
<evidence type="ECO:0000256" key="2">
    <source>
        <dbReference type="ARBA" id="ARBA00022679"/>
    </source>
</evidence>
<name>A0A2H3NUQ4_9BACT</name>
<dbReference type="InterPro" id="IPR004398">
    <property type="entry name" value="RNA_MeTrfase_RsmD"/>
</dbReference>
<protein>
    <submittedName>
        <fullName evidence="4">16S rRNA (Guanine(966)-N(2))-methyltransferase RsmD</fullName>
    </submittedName>
</protein>
<evidence type="ECO:0000256" key="3">
    <source>
        <dbReference type="SAM" id="MobiDB-lite"/>
    </source>
</evidence>
<reference evidence="4 5" key="1">
    <citation type="submission" date="2017-10" db="EMBL/GenBank/DDBJ databases">
        <title>Draft genome of Longimonas halophila.</title>
        <authorList>
            <person name="Goh K.M."/>
            <person name="Shamsir M.S."/>
            <person name="Lim S.W."/>
        </authorList>
    </citation>
    <scope>NUCLEOTIDE SEQUENCE [LARGE SCALE GENOMIC DNA]</scope>
    <source>
        <strain evidence="4 5">KCTC 42399</strain>
    </source>
</reference>
<gene>
    <name evidence="4" type="ORF">CRI93_04105</name>
</gene>
<dbReference type="PANTHER" id="PTHR43542:SF1">
    <property type="entry name" value="METHYLTRANSFERASE"/>
    <property type="match status" value="1"/>
</dbReference>
<keyword evidence="1 4" id="KW-0489">Methyltransferase</keyword>
<evidence type="ECO:0000256" key="1">
    <source>
        <dbReference type="ARBA" id="ARBA00022603"/>
    </source>
</evidence>
<keyword evidence="2 4" id="KW-0808">Transferase</keyword>
<dbReference type="CDD" id="cd02440">
    <property type="entry name" value="AdoMet_MTases"/>
    <property type="match status" value="1"/>
</dbReference>
<dbReference type="EMBL" id="PDEP01000003">
    <property type="protein sequence ID" value="PEN08307.1"/>
    <property type="molecule type" value="Genomic_DNA"/>
</dbReference>
<comment type="caution">
    <text evidence="4">The sequence shown here is derived from an EMBL/GenBank/DDBJ whole genome shotgun (WGS) entry which is preliminary data.</text>
</comment>
<evidence type="ECO:0000313" key="4">
    <source>
        <dbReference type="EMBL" id="PEN08307.1"/>
    </source>
</evidence>
<dbReference type="Proteomes" id="UP000221024">
    <property type="component" value="Unassembled WGS sequence"/>
</dbReference>
<dbReference type="RefSeq" id="WP_098061346.1">
    <property type="nucleotide sequence ID" value="NZ_PDEP01000003.1"/>
</dbReference>